<dbReference type="GO" id="GO:0009236">
    <property type="term" value="P:cobalamin biosynthetic process"/>
    <property type="evidence" value="ECO:0007669"/>
    <property type="project" value="UniProtKB-UniRule"/>
</dbReference>
<dbReference type="NCBIfam" id="TIGR00380">
    <property type="entry name" value="cobal_cbiB"/>
    <property type="match status" value="1"/>
</dbReference>
<proteinExistence type="inferred from homology"/>
<dbReference type="PANTHER" id="PTHR34308:SF1">
    <property type="entry name" value="COBALAMIN BIOSYNTHESIS PROTEIN CBIB"/>
    <property type="match status" value="1"/>
</dbReference>
<dbReference type="Pfam" id="PF03186">
    <property type="entry name" value="CobD_Cbib"/>
    <property type="match status" value="1"/>
</dbReference>
<keyword evidence="6 9" id="KW-0812">Transmembrane</keyword>
<dbReference type="AlphaFoldDB" id="A0AAF1BTR8"/>
<dbReference type="GO" id="GO:0015420">
    <property type="term" value="F:ABC-type vitamin B12 transporter activity"/>
    <property type="evidence" value="ECO:0007669"/>
    <property type="project" value="UniProtKB-UniRule"/>
</dbReference>
<keyword evidence="4 9" id="KW-1003">Cell membrane</keyword>
<evidence type="ECO:0000256" key="8">
    <source>
        <dbReference type="ARBA" id="ARBA00023136"/>
    </source>
</evidence>
<reference evidence="10" key="2">
    <citation type="submission" date="2023-10" db="EMBL/GenBank/DDBJ databases">
        <authorList>
            <person name="Choi B."/>
        </authorList>
    </citation>
    <scope>NUCLEOTIDE SEQUENCE</scope>
    <source>
        <strain evidence="10">UMB0763</strain>
    </source>
</reference>
<dbReference type="HAMAP" id="MF_00024">
    <property type="entry name" value="CobD_CbiB"/>
    <property type="match status" value="1"/>
</dbReference>
<evidence type="ECO:0000256" key="2">
    <source>
        <dbReference type="ARBA" id="ARBA00004953"/>
    </source>
</evidence>
<accession>A0AAF1BTR8</accession>
<evidence type="ECO:0000256" key="1">
    <source>
        <dbReference type="ARBA" id="ARBA00004651"/>
    </source>
</evidence>
<dbReference type="PANTHER" id="PTHR34308">
    <property type="entry name" value="COBALAMIN BIOSYNTHESIS PROTEIN CBIB"/>
    <property type="match status" value="1"/>
</dbReference>
<comment type="similarity">
    <text evidence="3 9">Belongs to the CobD/CbiB family.</text>
</comment>
<evidence type="ECO:0000256" key="7">
    <source>
        <dbReference type="ARBA" id="ARBA00022989"/>
    </source>
</evidence>
<dbReference type="InterPro" id="IPR004485">
    <property type="entry name" value="Cobalamin_biosynth_CobD/CbiB"/>
</dbReference>
<gene>
    <name evidence="10" type="primary">cbiB</name>
    <name evidence="9" type="synonym">cobD</name>
    <name evidence="10" type="ORF">CYJ47_03715</name>
</gene>
<evidence type="ECO:0000256" key="6">
    <source>
        <dbReference type="ARBA" id="ARBA00022692"/>
    </source>
</evidence>
<comment type="pathway">
    <text evidence="2 9">Cofactor biosynthesis; adenosylcobalamin biosynthesis.</text>
</comment>
<dbReference type="GO" id="GO:0048472">
    <property type="term" value="F:threonine-phosphate decarboxylase activity"/>
    <property type="evidence" value="ECO:0007669"/>
    <property type="project" value="InterPro"/>
</dbReference>
<comment type="subcellular location">
    <subcellularLocation>
        <location evidence="1 9">Cell membrane</location>
        <topology evidence="1 9">Multi-pass membrane protein</topology>
    </subcellularLocation>
</comment>
<evidence type="ECO:0000256" key="3">
    <source>
        <dbReference type="ARBA" id="ARBA00006263"/>
    </source>
</evidence>
<keyword evidence="8 9" id="KW-0472">Membrane</keyword>
<dbReference type="Proteomes" id="UP000234560">
    <property type="component" value="Chromosome"/>
</dbReference>
<keyword evidence="5 9" id="KW-0169">Cobalamin biosynthesis</keyword>
<evidence type="ECO:0000256" key="5">
    <source>
        <dbReference type="ARBA" id="ARBA00022573"/>
    </source>
</evidence>
<dbReference type="GO" id="GO:0005886">
    <property type="term" value="C:plasma membrane"/>
    <property type="evidence" value="ECO:0007669"/>
    <property type="project" value="UniProtKB-SubCell"/>
</dbReference>
<keyword evidence="7 9" id="KW-1133">Transmembrane helix</keyword>
<reference evidence="10" key="1">
    <citation type="submission" date="2017-12" db="EMBL/GenBank/DDBJ databases">
        <authorList>
            <person name="Thomas-White K."/>
            <person name="Wolfe A.J."/>
        </authorList>
    </citation>
    <scope>NUCLEOTIDE SEQUENCE</scope>
    <source>
        <strain evidence="10">UMB0763</strain>
    </source>
</reference>
<dbReference type="EMBL" id="CP136958">
    <property type="protein sequence ID" value="WOT03454.1"/>
    <property type="molecule type" value="Genomic_DNA"/>
</dbReference>
<dbReference type="KEGG" id="cpyr:CYJ47_03715"/>
<organism evidence="10 11">
    <name type="scientific">Corynebacterium pyruviciproducens</name>
    <dbReference type="NCBI Taxonomy" id="598660"/>
    <lineage>
        <taxon>Bacteria</taxon>
        <taxon>Bacillati</taxon>
        <taxon>Actinomycetota</taxon>
        <taxon>Actinomycetes</taxon>
        <taxon>Mycobacteriales</taxon>
        <taxon>Corynebacteriaceae</taxon>
        <taxon>Corynebacterium</taxon>
    </lineage>
</organism>
<name>A0AAF1BTR8_9CORY</name>
<comment type="function">
    <text evidence="9">Converts cobyric acid to cobinamide by the addition of aminopropanol on the F carboxylic group.</text>
</comment>
<evidence type="ECO:0000313" key="11">
    <source>
        <dbReference type="Proteomes" id="UP000234560"/>
    </source>
</evidence>
<protein>
    <recommendedName>
        <fullName evidence="9">Cobalamin biosynthesis protein CobD</fullName>
    </recommendedName>
</protein>
<evidence type="ECO:0000256" key="4">
    <source>
        <dbReference type="ARBA" id="ARBA00022475"/>
    </source>
</evidence>
<evidence type="ECO:0000313" key="10">
    <source>
        <dbReference type="EMBL" id="WOT03454.1"/>
    </source>
</evidence>
<sequence>MLWSLVAGFAADKVFGDPSKHHPVAYFGRYAQFLEKHLYRDSKLAGALFTAAAVVPPTLAVAALPAKLRKLVLPVAVWASLGGTTLENVGKQVEADLKAGDVAHARTWVPWLCSRDPHYLDGDGIARAAVESLAENTSDAAVAPLVWAGLAGGPGVVAHRAANTLDAIVGYKNDRYGNFGWASARLDDVLGLIPARVTTLIHLGLAPKQREVWRRVARAARTHPSPNAGWVEASAAEALGVTLGGRTVYPHGVENRPELGAGPAPSVETVGRAVHLSRLTQIVALGVGLVLHEFQKRSCRRASNLV</sequence>
<evidence type="ECO:0000256" key="9">
    <source>
        <dbReference type="HAMAP-Rule" id="MF_00024"/>
    </source>
</evidence>